<dbReference type="CDD" id="cd00200">
    <property type="entry name" value="WD40"/>
    <property type="match status" value="1"/>
</dbReference>
<dbReference type="SUPFAM" id="SSF50978">
    <property type="entry name" value="WD40 repeat-like"/>
    <property type="match status" value="1"/>
</dbReference>
<dbReference type="InterPro" id="IPR001680">
    <property type="entry name" value="WD40_rpt"/>
</dbReference>
<dbReference type="InterPro" id="IPR020472">
    <property type="entry name" value="WD40_PAC1"/>
</dbReference>
<evidence type="ECO:0000256" key="6">
    <source>
        <dbReference type="SAM" id="Coils"/>
    </source>
</evidence>
<feature type="repeat" description="WD" evidence="5">
    <location>
        <begin position="182"/>
        <end position="223"/>
    </location>
</feature>
<dbReference type="SMART" id="SM00320">
    <property type="entry name" value="WD40"/>
    <property type="match status" value="7"/>
</dbReference>
<feature type="repeat" description="WD" evidence="5">
    <location>
        <begin position="266"/>
        <end position="298"/>
    </location>
</feature>
<accession>A0A193GSD9</accession>
<dbReference type="PANTHER" id="PTHR44019:SF8">
    <property type="entry name" value="POC1 CENTRIOLAR PROTEIN HOMOLOG"/>
    <property type="match status" value="1"/>
</dbReference>
<feature type="region of interest" description="Disordered" evidence="7">
    <location>
        <begin position="314"/>
        <end position="358"/>
    </location>
</feature>
<dbReference type="GO" id="GO:0060271">
    <property type="term" value="P:cilium assembly"/>
    <property type="evidence" value="ECO:0007669"/>
    <property type="project" value="UniProtKB-ARBA"/>
</dbReference>
<dbReference type="PROSITE" id="PS00678">
    <property type="entry name" value="WD_REPEATS_1"/>
    <property type="match status" value="2"/>
</dbReference>
<dbReference type="PANTHER" id="PTHR44019">
    <property type="entry name" value="WD REPEAT-CONTAINING PROTEIN 55"/>
    <property type="match status" value="1"/>
</dbReference>
<dbReference type="Gene3D" id="2.130.10.10">
    <property type="entry name" value="YVTN repeat-like/Quinoprotein amine dehydrogenase"/>
    <property type="match status" value="3"/>
</dbReference>
<feature type="repeat" description="WD" evidence="5">
    <location>
        <begin position="98"/>
        <end position="139"/>
    </location>
</feature>
<feature type="repeat" description="WD" evidence="5">
    <location>
        <begin position="140"/>
        <end position="181"/>
    </location>
</feature>
<dbReference type="InterPro" id="IPR019775">
    <property type="entry name" value="WD40_repeat_CS"/>
</dbReference>
<dbReference type="PROSITE" id="PS50082">
    <property type="entry name" value="WD_REPEATS_2"/>
    <property type="match status" value="7"/>
</dbReference>
<dbReference type="AlphaFoldDB" id="A0A193GSD9"/>
<organism evidence="8">
    <name type="scientific">Patiria miniata</name>
    <name type="common">Bat star</name>
    <name type="synonym">Asterina miniata</name>
    <dbReference type="NCBI Taxonomy" id="46514"/>
    <lineage>
        <taxon>Eukaryota</taxon>
        <taxon>Metazoa</taxon>
        <taxon>Echinodermata</taxon>
        <taxon>Eleutherozoa</taxon>
        <taxon>Asterozoa</taxon>
        <taxon>Asteroidea</taxon>
        <taxon>Valvatacea</taxon>
        <taxon>Valvatida</taxon>
        <taxon>Asterinidae</taxon>
        <taxon>Patiria</taxon>
    </lineage>
</organism>
<sequence length="480" mass="53335">MASVLEDPTLERHFKGHRDTVTSVDFNPNMKQLASGSMDSCLMVWNFKPQMRAYRFVGHKDAVLSVNFSPSGHLVASASRDKTVRLWIPSVKGESTVFKAHTATVRSVEFSSDGQYLLTSSDDKTVKVWAVHRQRFQFSLSQHMNWVRCAKWSPDGRLIVSGSDDKTVKIWDRTSKDCIHTFFEHGGFVHNVAFHPSGTCIAAAGTDSTVKVWDIRMNKLLQHYQAHTAAVNSLSFHPSGNYLITASNDSTLKILDLLEGRLFYTLHGHQGPATAVSFSRTGEHFASGGADEQVMVWKTNFDQIDYNEVLQSHRARSQTTTAPPHIHDIHPRSPHHRHSVRSTGADINAHSEPKNMGAPTPNVTNLGPALFSQPRQKGMVNGTSGSPKGFSGLDMTSADIERRGLEEGQGLNAYQSSTAPLEVKEMPPALSKTLENFVGQLDVLTQTVNILEQRLTMTENKLREVLDNQQKITLQVRPTE</sequence>
<protein>
    <submittedName>
        <fullName evidence="8">Poc1</fullName>
    </submittedName>
</protein>
<dbReference type="PROSITE" id="PS50294">
    <property type="entry name" value="WD_REPEATS_REGION"/>
    <property type="match status" value="7"/>
</dbReference>
<evidence type="ECO:0000256" key="3">
    <source>
        <dbReference type="ARBA" id="ARBA00023054"/>
    </source>
</evidence>
<reference evidence="8" key="1">
    <citation type="journal article" date="2016" name="J. Cell Biol.">
        <title>Distinct mechanisms eliminate mother and daughter centrioles in meiosis of starfish oocytes.</title>
        <authorList>
            <person name="Borrego-Pinto J."/>
            <person name="Somogyi K."/>
            <person name="Karreman M.A."/>
            <person name="Konig J."/>
            <person name="Muller-Reichert T."/>
            <person name="Bettencourt-Dias M."/>
            <person name="Gonczy P."/>
            <person name="Schwab Y."/>
            <person name="Lenart P."/>
        </authorList>
    </citation>
    <scope>NUCLEOTIDE SEQUENCE</scope>
</reference>
<feature type="repeat" description="WD" evidence="5">
    <location>
        <begin position="56"/>
        <end position="87"/>
    </location>
</feature>
<feature type="repeat" description="WD" evidence="5">
    <location>
        <begin position="14"/>
        <end position="55"/>
    </location>
</feature>
<dbReference type="GO" id="GO:0036064">
    <property type="term" value="C:ciliary basal body"/>
    <property type="evidence" value="ECO:0007669"/>
    <property type="project" value="TreeGrafter"/>
</dbReference>
<evidence type="ECO:0000256" key="1">
    <source>
        <dbReference type="ARBA" id="ARBA00022574"/>
    </source>
</evidence>
<proteinExistence type="evidence at transcript level"/>
<dbReference type="Pfam" id="PF00400">
    <property type="entry name" value="WD40"/>
    <property type="match status" value="7"/>
</dbReference>
<name>A0A193GSD9_PATMI</name>
<evidence type="ECO:0000256" key="5">
    <source>
        <dbReference type="PROSITE-ProRule" id="PRU00221"/>
    </source>
</evidence>
<keyword evidence="3 6" id="KW-0175">Coiled coil</keyword>
<dbReference type="PRINTS" id="PR00320">
    <property type="entry name" value="GPROTEINBRPT"/>
</dbReference>
<keyword evidence="2" id="KW-0677">Repeat</keyword>
<evidence type="ECO:0000313" key="8">
    <source>
        <dbReference type="EMBL" id="ANN83888.1"/>
    </source>
</evidence>
<evidence type="ECO:0000256" key="4">
    <source>
        <dbReference type="ARBA" id="ARBA00037984"/>
    </source>
</evidence>
<dbReference type="FunFam" id="2.130.10.10:FF:000235">
    <property type="entry name" value="POC1 centriolar protein homolog B"/>
    <property type="match status" value="1"/>
</dbReference>
<feature type="coiled-coil region" evidence="6">
    <location>
        <begin position="434"/>
        <end position="468"/>
    </location>
</feature>
<evidence type="ECO:0000256" key="2">
    <source>
        <dbReference type="ARBA" id="ARBA00022737"/>
    </source>
</evidence>
<dbReference type="InterPro" id="IPR015943">
    <property type="entry name" value="WD40/YVTN_repeat-like_dom_sf"/>
</dbReference>
<dbReference type="EMBL" id="KU512201">
    <property type="protein sequence ID" value="ANN83888.1"/>
    <property type="molecule type" value="mRNA"/>
</dbReference>
<keyword evidence="1 5" id="KW-0853">WD repeat</keyword>
<dbReference type="GO" id="GO:0048871">
    <property type="term" value="P:multicellular organismal-level homeostasis"/>
    <property type="evidence" value="ECO:0007669"/>
    <property type="project" value="UniProtKB-ARBA"/>
</dbReference>
<dbReference type="OrthoDB" id="10264588at2759"/>
<dbReference type="InterPro" id="IPR036322">
    <property type="entry name" value="WD40_repeat_dom_sf"/>
</dbReference>
<evidence type="ECO:0000256" key="7">
    <source>
        <dbReference type="SAM" id="MobiDB-lite"/>
    </source>
</evidence>
<dbReference type="GO" id="GO:0005814">
    <property type="term" value="C:centriole"/>
    <property type="evidence" value="ECO:0007669"/>
    <property type="project" value="TreeGrafter"/>
</dbReference>
<comment type="similarity">
    <text evidence="4">Belongs to the WD repeat POC1 family.</text>
</comment>
<dbReference type="InterPro" id="IPR050505">
    <property type="entry name" value="WDR55/POC1"/>
</dbReference>
<dbReference type="GO" id="GO:0007017">
    <property type="term" value="P:microtubule-based process"/>
    <property type="evidence" value="ECO:0007669"/>
    <property type="project" value="UniProtKB-ARBA"/>
</dbReference>
<feature type="repeat" description="WD" evidence="5">
    <location>
        <begin position="224"/>
        <end position="265"/>
    </location>
</feature>